<gene>
    <name evidence="3" type="ORF">D8674_026740</name>
</gene>
<dbReference type="OrthoDB" id="1834961at2759"/>
<reference evidence="3 4" key="3">
    <citation type="submission" date="2019-11" db="EMBL/GenBank/DDBJ databases">
        <title>A de novo genome assembly of a pear dwarfing rootstock.</title>
        <authorList>
            <person name="Wang F."/>
            <person name="Wang J."/>
            <person name="Li S."/>
            <person name="Zhang Y."/>
            <person name="Fang M."/>
            <person name="Ma L."/>
            <person name="Zhao Y."/>
            <person name="Jiang S."/>
        </authorList>
    </citation>
    <scope>NUCLEOTIDE SEQUENCE [LARGE SCALE GENOMIC DNA]</scope>
    <source>
        <strain evidence="3">S2</strain>
        <tissue evidence="3">Leaf</tissue>
    </source>
</reference>
<organism evidence="3 4">
    <name type="scientific">Pyrus ussuriensis x Pyrus communis</name>
    <dbReference type="NCBI Taxonomy" id="2448454"/>
    <lineage>
        <taxon>Eukaryota</taxon>
        <taxon>Viridiplantae</taxon>
        <taxon>Streptophyta</taxon>
        <taxon>Embryophyta</taxon>
        <taxon>Tracheophyta</taxon>
        <taxon>Spermatophyta</taxon>
        <taxon>Magnoliopsida</taxon>
        <taxon>eudicotyledons</taxon>
        <taxon>Gunneridae</taxon>
        <taxon>Pentapetalae</taxon>
        <taxon>rosids</taxon>
        <taxon>fabids</taxon>
        <taxon>Rosales</taxon>
        <taxon>Rosaceae</taxon>
        <taxon>Amygdaloideae</taxon>
        <taxon>Maleae</taxon>
        <taxon>Pyrus</taxon>
    </lineage>
</organism>
<evidence type="ECO:0000256" key="2">
    <source>
        <dbReference type="SAM" id="Phobius"/>
    </source>
</evidence>
<protein>
    <submittedName>
        <fullName evidence="3">Uncharacterized protein</fullName>
    </submittedName>
</protein>
<feature type="transmembrane region" description="Helical" evidence="2">
    <location>
        <begin position="216"/>
        <end position="238"/>
    </location>
</feature>
<reference evidence="4" key="2">
    <citation type="submission" date="2019-10" db="EMBL/GenBank/DDBJ databases">
        <title>A de novo genome assembly of a pear dwarfing rootstock.</title>
        <authorList>
            <person name="Wang F."/>
            <person name="Wang J."/>
            <person name="Li S."/>
            <person name="Zhang Y."/>
            <person name="Fang M."/>
            <person name="Ma L."/>
            <person name="Zhao Y."/>
            <person name="Jiang S."/>
        </authorList>
    </citation>
    <scope>NUCLEOTIDE SEQUENCE [LARGE SCALE GENOMIC DNA]</scope>
</reference>
<keyword evidence="2" id="KW-1133">Transmembrane helix</keyword>
<evidence type="ECO:0000256" key="1">
    <source>
        <dbReference type="SAM" id="Coils"/>
    </source>
</evidence>
<keyword evidence="2" id="KW-0812">Transmembrane</keyword>
<proteinExistence type="predicted"/>
<name>A0A5N5I7R0_9ROSA</name>
<dbReference type="Proteomes" id="UP000327157">
    <property type="component" value="Chromosome 5"/>
</dbReference>
<reference evidence="3 4" key="1">
    <citation type="submission" date="2019-09" db="EMBL/GenBank/DDBJ databases">
        <authorList>
            <person name="Ou C."/>
        </authorList>
    </citation>
    <scope>NUCLEOTIDE SEQUENCE [LARGE SCALE GENOMIC DNA]</scope>
    <source>
        <strain evidence="3">S2</strain>
        <tissue evidence="3">Leaf</tissue>
    </source>
</reference>
<keyword evidence="1" id="KW-0175">Coiled coil</keyword>
<comment type="caution">
    <text evidence="3">The sequence shown here is derived from an EMBL/GenBank/DDBJ whole genome shotgun (WGS) entry which is preliminary data.</text>
</comment>
<keyword evidence="4" id="KW-1185">Reference proteome</keyword>
<feature type="coiled-coil region" evidence="1">
    <location>
        <begin position="120"/>
        <end position="147"/>
    </location>
</feature>
<dbReference type="AlphaFoldDB" id="A0A5N5I7R0"/>
<evidence type="ECO:0000313" key="3">
    <source>
        <dbReference type="EMBL" id="KAB2636206.1"/>
    </source>
</evidence>
<dbReference type="EMBL" id="SMOL01000004">
    <property type="protein sequence ID" value="KAB2636206.1"/>
    <property type="molecule type" value="Genomic_DNA"/>
</dbReference>
<evidence type="ECO:0000313" key="4">
    <source>
        <dbReference type="Proteomes" id="UP000327157"/>
    </source>
</evidence>
<sequence>MENDDAKKRSDVALHSVENAKIVNNLYEQVPEDNVALSVNQFRRFLNNKGMEIKKVGEPFENSKYQSHGKFTFEMTYDELCIKYDNLLFYETCTTKVEKIELSKKVIELQKENNGKDYVIAALEAQVQKLLKSQENLMNQIHVLKANNVMYHKANRKQLLKLNEANDKVIRLTIGAEKISLGKPHGDKSGLGYVENESSSTGTKSNFSIQAQSLDLFPHVINVVNWATFILSVGNFTLGRMTR</sequence>
<keyword evidence="2" id="KW-0472">Membrane</keyword>
<accession>A0A5N5I7R0</accession>